<evidence type="ECO:0000256" key="7">
    <source>
        <dbReference type="RuleBase" id="RU003435"/>
    </source>
</evidence>
<dbReference type="Gene3D" id="1.10.1370.10">
    <property type="entry name" value="Neurolysin, domain 3"/>
    <property type="match status" value="1"/>
</dbReference>
<dbReference type="AlphaFoldDB" id="A0A0L8V593"/>
<dbReference type="PANTHER" id="PTHR43660">
    <property type="entry name" value="DIPEPTIDYL CARBOXYPEPTIDASE"/>
    <property type="match status" value="1"/>
</dbReference>
<evidence type="ECO:0000256" key="2">
    <source>
        <dbReference type="ARBA" id="ARBA00022670"/>
    </source>
</evidence>
<keyword evidence="4 7" id="KW-0378">Hydrolase</keyword>
<dbReference type="InterPro" id="IPR045090">
    <property type="entry name" value="Pept_M3A_M3B"/>
</dbReference>
<dbReference type="InterPro" id="IPR024079">
    <property type="entry name" value="MetalloPept_cat_dom_sf"/>
</dbReference>
<dbReference type="OrthoDB" id="9773538at2"/>
<proteinExistence type="inferred from homology"/>
<dbReference type="InterPro" id="IPR001567">
    <property type="entry name" value="Pept_M3A_M3B_dom"/>
</dbReference>
<dbReference type="PANTHER" id="PTHR43660:SF1">
    <property type="entry name" value="DIPEPTIDYL CARBOXYPEPTIDASE"/>
    <property type="match status" value="1"/>
</dbReference>
<evidence type="ECO:0000313" key="10">
    <source>
        <dbReference type="EMBL" id="KOH43377.1"/>
    </source>
</evidence>
<dbReference type="PATRIC" id="fig|1409788.3.peg.3889"/>
<dbReference type="GO" id="GO:0004180">
    <property type="term" value="F:carboxypeptidase activity"/>
    <property type="evidence" value="ECO:0007669"/>
    <property type="project" value="TreeGrafter"/>
</dbReference>
<protein>
    <submittedName>
        <fullName evidence="10">Peptidase M3</fullName>
    </submittedName>
</protein>
<evidence type="ECO:0000256" key="8">
    <source>
        <dbReference type="SAM" id="SignalP"/>
    </source>
</evidence>
<name>A0A0L8V593_9BACT</name>
<comment type="similarity">
    <text evidence="1 7">Belongs to the peptidase M3 family.</text>
</comment>
<dbReference type="GO" id="GO:0004222">
    <property type="term" value="F:metalloendopeptidase activity"/>
    <property type="evidence" value="ECO:0007669"/>
    <property type="project" value="InterPro"/>
</dbReference>
<dbReference type="RefSeq" id="WP_082326554.1">
    <property type="nucleotide sequence ID" value="NZ_LGIA01000190.1"/>
</dbReference>
<dbReference type="Proteomes" id="UP000036958">
    <property type="component" value="Unassembled WGS sequence"/>
</dbReference>
<keyword evidence="3 7" id="KW-0479">Metal-binding</keyword>
<dbReference type="Pfam" id="PF01432">
    <property type="entry name" value="Peptidase_M3"/>
    <property type="match status" value="1"/>
</dbReference>
<dbReference type="STRING" id="1409788.NC99_38040"/>
<evidence type="ECO:0000259" key="9">
    <source>
        <dbReference type="Pfam" id="PF01432"/>
    </source>
</evidence>
<dbReference type="CDD" id="cd06456">
    <property type="entry name" value="M3A_DCP"/>
    <property type="match status" value="1"/>
</dbReference>
<dbReference type="InterPro" id="IPR024080">
    <property type="entry name" value="Neurolysin/TOP_N"/>
</dbReference>
<dbReference type="InterPro" id="IPR024077">
    <property type="entry name" value="Neurolysin/TOP_dom2"/>
</dbReference>
<feature type="domain" description="Peptidase M3A/M3B catalytic" evidence="9">
    <location>
        <begin position="250"/>
        <end position="698"/>
    </location>
</feature>
<feature type="chain" id="PRO_5005591227" evidence="8">
    <location>
        <begin position="23"/>
        <end position="701"/>
    </location>
</feature>
<keyword evidence="6 7" id="KW-0482">Metalloprotease</keyword>
<evidence type="ECO:0000313" key="11">
    <source>
        <dbReference type="Proteomes" id="UP000036958"/>
    </source>
</evidence>
<keyword evidence="11" id="KW-1185">Reference proteome</keyword>
<feature type="signal peptide" evidence="8">
    <location>
        <begin position="1"/>
        <end position="22"/>
    </location>
</feature>
<gene>
    <name evidence="10" type="ORF">NC99_38040</name>
</gene>
<evidence type="ECO:0000256" key="1">
    <source>
        <dbReference type="ARBA" id="ARBA00006040"/>
    </source>
</evidence>
<evidence type="ECO:0000256" key="3">
    <source>
        <dbReference type="ARBA" id="ARBA00022723"/>
    </source>
</evidence>
<dbReference type="GO" id="GO:0005829">
    <property type="term" value="C:cytosol"/>
    <property type="evidence" value="ECO:0007669"/>
    <property type="project" value="UniProtKB-ARBA"/>
</dbReference>
<evidence type="ECO:0000256" key="5">
    <source>
        <dbReference type="ARBA" id="ARBA00022833"/>
    </source>
</evidence>
<evidence type="ECO:0000256" key="6">
    <source>
        <dbReference type="ARBA" id="ARBA00023049"/>
    </source>
</evidence>
<keyword evidence="2 7" id="KW-0645">Protease</keyword>
<dbReference type="Gene3D" id="1.20.1050.40">
    <property type="entry name" value="Endopeptidase. Chain P, domain 1"/>
    <property type="match status" value="1"/>
</dbReference>
<keyword evidence="5 7" id="KW-0862">Zinc</keyword>
<dbReference type="InterPro" id="IPR034005">
    <property type="entry name" value="M3A_DCP"/>
</dbReference>
<comment type="caution">
    <text evidence="10">The sequence shown here is derived from an EMBL/GenBank/DDBJ whole genome shotgun (WGS) entry which is preliminary data.</text>
</comment>
<dbReference type="FunFam" id="3.40.390.10:FF:000009">
    <property type="entry name" value="Oligopeptidase A"/>
    <property type="match status" value="1"/>
</dbReference>
<dbReference type="SUPFAM" id="SSF55486">
    <property type="entry name" value="Metalloproteases ('zincins'), catalytic domain"/>
    <property type="match status" value="1"/>
</dbReference>
<organism evidence="10 11">
    <name type="scientific">Sunxiuqinia dokdonensis</name>
    <dbReference type="NCBI Taxonomy" id="1409788"/>
    <lineage>
        <taxon>Bacteria</taxon>
        <taxon>Pseudomonadati</taxon>
        <taxon>Bacteroidota</taxon>
        <taxon>Bacteroidia</taxon>
        <taxon>Marinilabiliales</taxon>
        <taxon>Prolixibacteraceae</taxon>
        <taxon>Sunxiuqinia</taxon>
    </lineage>
</organism>
<sequence>MKTHYRVLATLLVLLTMMTTQAENNENPLLKPFQHIHQTAPFGEIKNEHFLPAFKAAIEEARAEVQTIIDNPQAPSFENTIVAMTRSGDRLSTIRKIFFNLNSAETNDEIQKIAQEVAPMLSEFGNDISLNPDLFARVKAVYEQKDALNLNPEQKTLLENSYLGFVRSGANLNEADKARYREITSELSKLSLKFSENVLAETNAFELHITNEDDLAGLPDFAKEAAAQTAQQKNKDGWIFTLQYPSYIPFMTYADNRQLREKMFRAFSTKGNKDNEYDNKEIITKVVALKLEKAKLLGYESHADYTLQRRMAETPERVLDFLEDLHQASRPAAEKDFAEVVDFAKAEGFNDELQRWDWAYYSEKLKNARYGFKEEEVKPYFKLEKVIDGVFDLAKTLYGLELKENKSIPVYHPDVKAYEVFDTEGKFISVLYMDFFPRDGKRSGAWMTDFRGQWLENGEDIRPHVSIVTNFTKPTSTKPSLLTFDEVTTFLHEFGHGLHGMLSQCQYESTGGTNVFWDFVELPSQIHENWAYEKEWLDRFAVHYETGEKLPEDLVEKIIAAKNFQSGYASERQLSLGMLDMAYHTITEPLTKPVAKVEAEAMAPTELFPRVEGSLTSTSFAHIFAGGYAAGYYSYKWAEVLDADAFSVFKANGIFDRKTADAFRTHILEKGGSEPPMELYIRFRGQEPTVDALLERSGLKN</sequence>
<dbReference type="EMBL" id="LGIA01000190">
    <property type="protein sequence ID" value="KOH43377.1"/>
    <property type="molecule type" value="Genomic_DNA"/>
</dbReference>
<accession>A0A0L8V593</accession>
<comment type="cofactor">
    <cofactor evidence="7">
        <name>Zn(2+)</name>
        <dbReference type="ChEBI" id="CHEBI:29105"/>
    </cofactor>
    <text evidence="7">Binds 1 zinc ion.</text>
</comment>
<dbReference type="GO" id="GO:0046872">
    <property type="term" value="F:metal ion binding"/>
    <property type="evidence" value="ECO:0007669"/>
    <property type="project" value="UniProtKB-UniRule"/>
</dbReference>
<evidence type="ECO:0000256" key="4">
    <source>
        <dbReference type="ARBA" id="ARBA00022801"/>
    </source>
</evidence>
<dbReference type="Gene3D" id="3.40.390.10">
    <property type="entry name" value="Collagenase (Catalytic Domain)"/>
    <property type="match status" value="1"/>
</dbReference>
<reference evidence="11" key="1">
    <citation type="submission" date="2015-07" db="EMBL/GenBank/DDBJ databases">
        <title>Genome sequencing of Sunxiuqinia dokdonensis strain SK.</title>
        <authorList>
            <person name="Ahn S."/>
            <person name="Kim B.-C."/>
        </authorList>
    </citation>
    <scope>NUCLEOTIDE SEQUENCE [LARGE SCALE GENOMIC DNA]</scope>
    <source>
        <strain evidence="11">SK</strain>
    </source>
</reference>
<dbReference type="GO" id="GO:0006508">
    <property type="term" value="P:proteolysis"/>
    <property type="evidence" value="ECO:0007669"/>
    <property type="project" value="UniProtKB-KW"/>
</dbReference>
<keyword evidence="8" id="KW-0732">Signal</keyword>